<accession>A0A166FUR2</accession>
<feature type="compositionally biased region" description="Low complexity" evidence="1">
    <location>
        <begin position="102"/>
        <end position="116"/>
    </location>
</feature>
<proteinExistence type="predicted"/>
<evidence type="ECO:0000313" key="3">
    <source>
        <dbReference type="Proteomes" id="UP000076798"/>
    </source>
</evidence>
<organism evidence="2 3">
    <name type="scientific">Sistotremastrum suecicum HHB10207 ss-3</name>
    <dbReference type="NCBI Taxonomy" id="1314776"/>
    <lineage>
        <taxon>Eukaryota</taxon>
        <taxon>Fungi</taxon>
        <taxon>Dikarya</taxon>
        <taxon>Basidiomycota</taxon>
        <taxon>Agaricomycotina</taxon>
        <taxon>Agaricomycetes</taxon>
        <taxon>Sistotremastrales</taxon>
        <taxon>Sistotremastraceae</taxon>
        <taxon>Sistotremastrum</taxon>
    </lineage>
</organism>
<dbReference type="AlphaFoldDB" id="A0A166FUR2"/>
<name>A0A166FUR2_9AGAM</name>
<feature type="region of interest" description="Disordered" evidence="1">
    <location>
        <begin position="10"/>
        <end position="46"/>
    </location>
</feature>
<sequence>MPMNVLNLRIAEQVDPNTPTQDPTHPIPRREIERKSREKRSEAGKSLQNYLKTILSPQKVAQMRGYGDAATVAKQMLENLISDKAEMEKKLVHLEEENSSLRSRLLTAGSTSSSTTDGIATPVADLGPTHVMNAGLTGKNKA</sequence>
<feature type="compositionally biased region" description="Basic and acidic residues" evidence="1">
    <location>
        <begin position="28"/>
        <end position="43"/>
    </location>
</feature>
<gene>
    <name evidence="2" type="ORF">SISSUDRAFT_1031458</name>
</gene>
<dbReference type="Proteomes" id="UP000076798">
    <property type="component" value="Unassembled WGS sequence"/>
</dbReference>
<evidence type="ECO:0000313" key="2">
    <source>
        <dbReference type="EMBL" id="KZT41016.1"/>
    </source>
</evidence>
<feature type="region of interest" description="Disordered" evidence="1">
    <location>
        <begin position="102"/>
        <end position="142"/>
    </location>
</feature>
<reference evidence="2 3" key="1">
    <citation type="journal article" date="2016" name="Mol. Biol. Evol.">
        <title>Comparative Genomics of Early-Diverging Mushroom-Forming Fungi Provides Insights into the Origins of Lignocellulose Decay Capabilities.</title>
        <authorList>
            <person name="Nagy L.G."/>
            <person name="Riley R."/>
            <person name="Tritt A."/>
            <person name="Adam C."/>
            <person name="Daum C."/>
            <person name="Floudas D."/>
            <person name="Sun H."/>
            <person name="Yadav J.S."/>
            <person name="Pangilinan J."/>
            <person name="Larsson K.H."/>
            <person name="Matsuura K."/>
            <person name="Barry K."/>
            <person name="Labutti K."/>
            <person name="Kuo R."/>
            <person name="Ohm R.A."/>
            <person name="Bhattacharya S.S."/>
            <person name="Shirouzu T."/>
            <person name="Yoshinaga Y."/>
            <person name="Martin F.M."/>
            <person name="Grigoriev I.V."/>
            <person name="Hibbett D.S."/>
        </authorList>
    </citation>
    <scope>NUCLEOTIDE SEQUENCE [LARGE SCALE GENOMIC DNA]</scope>
    <source>
        <strain evidence="2 3">HHB10207 ss-3</strain>
    </source>
</reference>
<keyword evidence="3" id="KW-1185">Reference proteome</keyword>
<evidence type="ECO:0000256" key="1">
    <source>
        <dbReference type="SAM" id="MobiDB-lite"/>
    </source>
</evidence>
<dbReference type="EMBL" id="KV428025">
    <property type="protein sequence ID" value="KZT41016.1"/>
    <property type="molecule type" value="Genomic_DNA"/>
</dbReference>
<protein>
    <submittedName>
        <fullName evidence="2">Uncharacterized protein</fullName>
    </submittedName>
</protein>